<organism evidence="1 2">
    <name type="scientific">Trichinella spiralis</name>
    <name type="common">Trichina worm</name>
    <dbReference type="NCBI Taxonomy" id="6334"/>
    <lineage>
        <taxon>Eukaryota</taxon>
        <taxon>Metazoa</taxon>
        <taxon>Ecdysozoa</taxon>
        <taxon>Nematoda</taxon>
        <taxon>Enoplea</taxon>
        <taxon>Dorylaimia</taxon>
        <taxon>Trichinellida</taxon>
        <taxon>Trichinellidae</taxon>
        <taxon>Trichinella</taxon>
    </lineage>
</organism>
<dbReference type="AlphaFoldDB" id="A0A0V1BB67"/>
<dbReference type="EMBL" id="JYDH01000071">
    <property type="protein sequence ID" value="KRY34191.1"/>
    <property type="molecule type" value="Genomic_DNA"/>
</dbReference>
<name>A0A0V1BB67_TRISP</name>
<comment type="caution">
    <text evidence="1">The sequence shown here is derived from an EMBL/GenBank/DDBJ whole genome shotgun (WGS) entry which is preliminary data.</text>
</comment>
<dbReference type="Proteomes" id="UP000054776">
    <property type="component" value="Unassembled WGS sequence"/>
</dbReference>
<accession>A0A0V1BB67</accession>
<sequence length="102" mass="11624">MRIGHCEWALEGLAGGGIRSSKMVYIYVYGVEDVQPYCAVSGKVKMKGILFIYFIHFPVDVSTVKVKCPNCSFSENFLIYKIDYVKAIEEVWILNTMCFCDC</sequence>
<evidence type="ECO:0000313" key="1">
    <source>
        <dbReference type="EMBL" id="KRY34191.1"/>
    </source>
</evidence>
<keyword evidence="2" id="KW-1185">Reference proteome</keyword>
<reference evidence="1 2" key="1">
    <citation type="submission" date="2015-01" db="EMBL/GenBank/DDBJ databases">
        <title>Evolution of Trichinella species and genotypes.</title>
        <authorList>
            <person name="Korhonen P.K."/>
            <person name="Edoardo P."/>
            <person name="Giuseppe L.R."/>
            <person name="Gasser R.B."/>
        </authorList>
    </citation>
    <scope>NUCLEOTIDE SEQUENCE [LARGE SCALE GENOMIC DNA]</scope>
    <source>
        <strain evidence="1">ISS3</strain>
    </source>
</reference>
<protein>
    <submittedName>
        <fullName evidence="1">Uncharacterized protein</fullName>
    </submittedName>
</protein>
<proteinExistence type="predicted"/>
<dbReference type="OrthoDB" id="10498247at2759"/>
<evidence type="ECO:0000313" key="2">
    <source>
        <dbReference type="Proteomes" id="UP000054776"/>
    </source>
</evidence>
<dbReference type="InParanoid" id="A0A0V1BB67"/>
<gene>
    <name evidence="1" type="ORF">T01_7167</name>
</gene>